<dbReference type="Proteomes" id="UP001497680">
    <property type="component" value="Unassembled WGS sequence"/>
</dbReference>
<evidence type="ECO:0000313" key="1">
    <source>
        <dbReference type="EMBL" id="KAI6093636.1"/>
    </source>
</evidence>
<protein>
    <submittedName>
        <fullName evidence="1">MFS general substrate transporter</fullName>
    </submittedName>
</protein>
<accession>A0ACC0DML9</accession>
<gene>
    <name evidence="1" type="ORF">F4821DRAFT_221062</name>
</gene>
<reference evidence="1 2" key="1">
    <citation type="journal article" date="2022" name="New Phytol.">
        <title>Ecological generalism drives hyperdiversity of secondary metabolite gene clusters in xylarialean endophytes.</title>
        <authorList>
            <person name="Franco M.E.E."/>
            <person name="Wisecaver J.H."/>
            <person name="Arnold A.E."/>
            <person name="Ju Y.M."/>
            <person name="Slot J.C."/>
            <person name="Ahrendt S."/>
            <person name="Moore L.P."/>
            <person name="Eastman K.E."/>
            <person name="Scott K."/>
            <person name="Konkel Z."/>
            <person name="Mondo S.J."/>
            <person name="Kuo A."/>
            <person name="Hayes R.D."/>
            <person name="Haridas S."/>
            <person name="Andreopoulos B."/>
            <person name="Riley R."/>
            <person name="LaButti K."/>
            <person name="Pangilinan J."/>
            <person name="Lipzen A."/>
            <person name="Amirebrahimi M."/>
            <person name="Yan J."/>
            <person name="Adam C."/>
            <person name="Keymanesh K."/>
            <person name="Ng V."/>
            <person name="Louie K."/>
            <person name="Northen T."/>
            <person name="Drula E."/>
            <person name="Henrissat B."/>
            <person name="Hsieh H.M."/>
            <person name="Youens-Clark K."/>
            <person name="Lutzoni F."/>
            <person name="Miadlikowska J."/>
            <person name="Eastwood D.C."/>
            <person name="Hamelin R.C."/>
            <person name="Grigoriev I.V."/>
            <person name="U'Ren J.M."/>
        </authorList>
    </citation>
    <scope>NUCLEOTIDE SEQUENCE [LARGE SCALE GENOMIC DNA]</scope>
    <source>
        <strain evidence="1 2">ER1909</strain>
    </source>
</reference>
<organism evidence="1 2">
    <name type="scientific">Hypoxylon rubiginosum</name>
    <dbReference type="NCBI Taxonomy" id="110542"/>
    <lineage>
        <taxon>Eukaryota</taxon>
        <taxon>Fungi</taxon>
        <taxon>Dikarya</taxon>
        <taxon>Ascomycota</taxon>
        <taxon>Pezizomycotina</taxon>
        <taxon>Sordariomycetes</taxon>
        <taxon>Xylariomycetidae</taxon>
        <taxon>Xylariales</taxon>
        <taxon>Hypoxylaceae</taxon>
        <taxon>Hypoxylon</taxon>
    </lineage>
</organism>
<keyword evidence="2" id="KW-1185">Reference proteome</keyword>
<proteinExistence type="predicted"/>
<name>A0ACC0DML9_9PEZI</name>
<evidence type="ECO:0000313" key="2">
    <source>
        <dbReference type="Proteomes" id="UP001497680"/>
    </source>
</evidence>
<sequence length="583" mass="61360">MSLLSGSKVPLDETTRLLHPDTSSTTSHDDDSSQSSSSSLYDNGSPTRSYGATVKSDEEEQREPDAVASTAVQAEYSNGFIARVVVALLVGVFTASADASLVIATHPIIASTFDDLENSTWLFISFLLAGAATQALYGKLSDIFGRKPVLLASYGLFAIGSALIGVGQSMWQVIVGRVISGSGGAGMMALAAVIITDLAPLRDVASWQSYLNVVATVGRSLGGPVGGFLADTIGWRWSFLGQAPIFLLAMVLCGIVLPKLTTGQNRDDADAKKSRLARIDFLGAAFLGSGLLALLLPLKIGGQQVPWTSPVVAALFASGAVLLGLFMVTEIRWAKEPIFPLRLLKNREVVISYLTMACQTAAQVGMMVSVPLYFQVTERTSSTVAGAHLMPAVIGNTVGSLLTGAWIGRTGYFKAPLVFAGIISFISYGLLILRWKGNTNWAESLYIIPGGFGTGVSLNAVFVALQAAIDPKDKATAISGLYLSIPIGSILGMAACNAVMQAITPVDLASRLSGLGINGSEAEQIIKNATSRLDYLDEAPKVVREAIQAAYVRGLEYSHGVSLLCAVIATTAAVCAKRGRLRR</sequence>
<comment type="caution">
    <text evidence="1">The sequence shown here is derived from an EMBL/GenBank/DDBJ whole genome shotgun (WGS) entry which is preliminary data.</text>
</comment>
<dbReference type="EMBL" id="MU394280">
    <property type="protein sequence ID" value="KAI6093636.1"/>
    <property type="molecule type" value="Genomic_DNA"/>
</dbReference>